<evidence type="ECO:0000256" key="1">
    <source>
        <dbReference type="ARBA" id="ARBA00004651"/>
    </source>
</evidence>
<keyword evidence="11" id="KW-1185">Reference proteome</keyword>
<feature type="transmembrane region" description="Helical" evidence="8">
    <location>
        <begin position="147"/>
        <end position="166"/>
    </location>
</feature>
<dbReference type="AlphaFoldDB" id="A0A9X2I472"/>
<dbReference type="EMBL" id="JAKRYL010000011">
    <property type="protein sequence ID" value="MCL7747891.1"/>
    <property type="molecule type" value="Genomic_DNA"/>
</dbReference>
<dbReference type="PROSITE" id="PS50850">
    <property type="entry name" value="MFS"/>
    <property type="match status" value="1"/>
</dbReference>
<feature type="transmembrane region" description="Helical" evidence="8">
    <location>
        <begin position="74"/>
        <end position="94"/>
    </location>
</feature>
<feature type="transmembrane region" description="Helical" evidence="8">
    <location>
        <begin position="216"/>
        <end position="238"/>
    </location>
</feature>
<keyword evidence="6 8" id="KW-1133">Transmembrane helix</keyword>
<evidence type="ECO:0000256" key="7">
    <source>
        <dbReference type="ARBA" id="ARBA00023136"/>
    </source>
</evidence>
<dbReference type="InterPro" id="IPR050189">
    <property type="entry name" value="MFS_Efflux_Transporters"/>
</dbReference>
<dbReference type="PROSITE" id="PS00216">
    <property type="entry name" value="SUGAR_TRANSPORT_1"/>
    <property type="match status" value="1"/>
</dbReference>
<feature type="transmembrane region" description="Helical" evidence="8">
    <location>
        <begin position="250"/>
        <end position="270"/>
    </location>
</feature>
<feature type="transmembrane region" description="Helical" evidence="8">
    <location>
        <begin position="172"/>
        <end position="190"/>
    </location>
</feature>
<dbReference type="InterPro" id="IPR001958">
    <property type="entry name" value="Tet-R_TetA/multi-R_MdtG-like"/>
</dbReference>
<dbReference type="SUPFAM" id="SSF103473">
    <property type="entry name" value="MFS general substrate transporter"/>
    <property type="match status" value="1"/>
</dbReference>
<keyword evidence="5 8" id="KW-0812">Transmembrane</keyword>
<evidence type="ECO:0000256" key="5">
    <source>
        <dbReference type="ARBA" id="ARBA00022692"/>
    </source>
</evidence>
<feature type="transmembrane region" description="Helical" evidence="8">
    <location>
        <begin position="348"/>
        <end position="366"/>
    </location>
</feature>
<accession>A0A9X2I472</accession>
<keyword evidence="3" id="KW-0813">Transport</keyword>
<proteinExistence type="inferred from homology"/>
<comment type="similarity">
    <text evidence="2">Belongs to the major facilitator superfamily. TCR/Tet family.</text>
</comment>
<evidence type="ECO:0000313" key="11">
    <source>
        <dbReference type="Proteomes" id="UP001139150"/>
    </source>
</evidence>
<sequence>MQEKDKWAIFSISSIPLVMTLGNSMLIPVLPQIEKELGISSFQVSMLITVYSIVAILCIPIAGYISDHIGRKKVIIPSLIIAGVGGFISGFAGWQMENPYGMLIFGRFLQGIGAAGAMPIVLPLVGDMYTNQKDVSKGLGMIETANTLGKVLSPILGAALALIVWYMPLLSIPVLCFISILSMLFLVKVPPMSGKAVGFKAFVKTTKVIFKREGRWLYAVFAIGGILMFVIFGVLFYLSTMLEEEFQIDGIKKGIILAIPLAALCFSSFATGKVIGQDKQKMKWYTVAGLVILTLAIFTVSFSKDIYLLLTCLFASGVGIGIALPCLDALVTEGIEMKQRGTISSLYSSMRFAGVALGPPVFAVLMKTSHSLMFLSNTVLCVVTVLIVLLMIKPEDPVKPTWG</sequence>
<dbReference type="PANTHER" id="PTHR43124">
    <property type="entry name" value="PURINE EFFLUX PUMP PBUE"/>
    <property type="match status" value="1"/>
</dbReference>
<dbReference type="PRINTS" id="PR01035">
    <property type="entry name" value="TCRTETA"/>
</dbReference>
<dbReference type="InterPro" id="IPR020846">
    <property type="entry name" value="MFS_dom"/>
</dbReference>
<keyword evidence="7 8" id="KW-0472">Membrane</keyword>
<evidence type="ECO:0000313" key="10">
    <source>
        <dbReference type="EMBL" id="MCL7747891.1"/>
    </source>
</evidence>
<dbReference type="PANTHER" id="PTHR43124:SF3">
    <property type="entry name" value="CHLORAMPHENICOL EFFLUX PUMP RV0191"/>
    <property type="match status" value="1"/>
</dbReference>
<dbReference type="RefSeq" id="WP_250096781.1">
    <property type="nucleotide sequence ID" value="NZ_JAKRYL010000011.1"/>
</dbReference>
<feature type="transmembrane region" description="Helical" evidence="8">
    <location>
        <begin position="306"/>
        <end position="327"/>
    </location>
</feature>
<organism evidence="10 11">
    <name type="scientific">Halalkalibacter alkaliphilus</name>
    <dbReference type="NCBI Taxonomy" id="2917993"/>
    <lineage>
        <taxon>Bacteria</taxon>
        <taxon>Bacillati</taxon>
        <taxon>Bacillota</taxon>
        <taxon>Bacilli</taxon>
        <taxon>Bacillales</taxon>
        <taxon>Bacillaceae</taxon>
        <taxon>Halalkalibacter</taxon>
    </lineage>
</organism>
<evidence type="ECO:0000256" key="2">
    <source>
        <dbReference type="ARBA" id="ARBA00007520"/>
    </source>
</evidence>
<dbReference type="InterPro" id="IPR005829">
    <property type="entry name" value="Sugar_transporter_CS"/>
</dbReference>
<evidence type="ECO:0000259" key="9">
    <source>
        <dbReference type="PROSITE" id="PS50850"/>
    </source>
</evidence>
<dbReference type="InterPro" id="IPR011701">
    <property type="entry name" value="MFS"/>
</dbReference>
<dbReference type="Gene3D" id="1.20.1250.20">
    <property type="entry name" value="MFS general substrate transporter like domains"/>
    <property type="match status" value="1"/>
</dbReference>
<dbReference type="CDD" id="cd17474">
    <property type="entry name" value="MFS_YfmO_like"/>
    <property type="match status" value="1"/>
</dbReference>
<reference evidence="10" key="1">
    <citation type="submission" date="2022-02" db="EMBL/GenBank/DDBJ databases">
        <title>Halalkalibacter sp. nov. isolated from Lonar Lake, India.</title>
        <authorList>
            <person name="Joshi A."/>
            <person name="Thite S."/>
            <person name="Lodha T."/>
        </authorList>
    </citation>
    <scope>NUCLEOTIDE SEQUENCE</scope>
    <source>
        <strain evidence="10">MEB205</strain>
    </source>
</reference>
<comment type="subcellular location">
    <subcellularLocation>
        <location evidence="1">Cell membrane</location>
        <topology evidence="1">Multi-pass membrane protein</topology>
    </subcellularLocation>
</comment>
<keyword evidence="4" id="KW-1003">Cell membrane</keyword>
<dbReference type="Pfam" id="PF07690">
    <property type="entry name" value="MFS_1"/>
    <property type="match status" value="1"/>
</dbReference>
<evidence type="ECO:0000256" key="3">
    <source>
        <dbReference type="ARBA" id="ARBA00022448"/>
    </source>
</evidence>
<evidence type="ECO:0000256" key="6">
    <source>
        <dbReference type="ARBA" id="ARBA00022989"/>
    </source>
</evidence>
<comment type="caution">
    <text evidence="10">The sequence shown here is derived from an EMBL/GenBank/DDBJ whole genome shotgun (WGS) entry which is preliminary data.</text>
</comment>
<dbReference type="GO" id="GO:0005886">
    <property type="term" value="C:plasma membrane"/>
    <property type="evidence" value="ECO:0007669"/>
    <property type="project" value="UniProtKB-SubCell"/>
</dbReference>
<feature type="transmembrane region" description="Helical" evidence="8">
    <location>
        <begin position="282"/>
        <end position="300"/>
    </location>
</feature>
<protein>
    <submittedName>
        <fullName evidence="10">MFS transporter</fullName>
    </submittedName>
</protein>
<feature type="transmembrane region" description="Helical" evidence="8">
    <location>
        <begin position="7"/>
        <end position="30"/>
    </location>
</feature>
<feature type="transmembrane region" description="Helical" evidence="8">
    <location>
        <begin position="100"/>
        <end position="126"/>
    </location>
</feature>
<name>A0A9X2I472_9BACI</name>
<dbReference type="GO" id="GO:0022857">
    <property type="term" value="F:transmembrane transporter activity"/>
    <property type="evidence" value="ECO:0007669"/>
    <property type="project" value="InterPro"/>
</dbReference>
<evidence type="ECO:0000256" key="4">
    <source>
        <dbReference type="ARBA" id="ARBA00022475"/>
    </source>
</evidence>
<feature type="transmembrane region" description="Helical" evidence="8">
    <location>
        <begin position="42"/>
        <end position="62"/>
    </location>
</feature>
<dbReference type="InterPro" id="IPR036259">
    <property type="entry name" value="MFS_trans_sf"/>
</dbReference>
<feature type="transmembrane region" description="Helical" evidence="8">
    <location>
        <begin position="372"/>
        <end position="392"/>
    </location>
</feature>
<gene>
    <name evidence="10" type="ORF">MF646_12240</name>
</gene>
<evidence type="ECO:0000256" key="8">
    <source>
        <dbReference type="SAM" id="Phobius"/>
    </source>
</evidence>
<dbReference type="Proteomes" id="UP001139150">
    <property type="component" value="Unassembled WGS sequence"/>
</dbReference>
<feature type="domain" description="Major facilitator superfamily (MFS) profile" evidence="9">
    <location>
        <begin position="8"/>
        <end position="396"/>
    </location>
</feature>